<accession>A0ABV3VWL6</accession>
<dbReference type="SMART" id="SM00267">
    <property type="entry name" value="GGDEF"/>
    <property type="match status" value="1"/>
</dbReference>
<dbReference type="InterPro" id="IPR043128">
    <property type="entry name" value="Rev_trsase/Diguanyl_cyclase"/>
</dbReference>
<dbReference type="PANTHER" id="PTHR33121">
    <property type="entry name" value="CYCLIC DI-GMP PHOSPHODIESTERASE PDEF"/>
    <property type="match status" value="1"/>
</dbReference>
<evidence type="ECO:0000259" key="2">
    <source>
        <dbReference type="PROSITE" id="PS50887"/>
    </source>
</evidence>
<dbReference type="NCBIfam" id="TIGR00254">
    <property type="entry name" value="GGDEF"/>
    <property type="match status" value="1"/>
</dbReference>
<feature type="domain" description="EAL" evidence="1">
    <location>
        <begin position="468"/>
        <end position="719"/>
    </location>
</feature>
<evidence type="ECO:0000313" key="3">
    <source>
        <dbReference type="EMBL" id="MEX3745280.1"/>
    </source>
</evidence>
<feature type="domain" description="GGDEF" evidence="2">
    <location>
        <begin position="328"/>
        <end position="460"/>
    </location>
</feature>
<keyword evidence="4" id="KW-1185">Reference proteome</keyword>
<dbReference type="SUPFAM" id="SSF141868">
    <property type="entry name" value="EAL domain-like"/>
    <property type="match status" value="1"/>
</dbReference>
<organism evidence="3 4">
    <name type="scientific">Lysinibacillus xylanilyticus</name>
    <dbReference type="NCBI Taxonomy" id="582475"/>
    <lineage>
        <taxon>Bacteria</taxon>
        <taxon>Bacillati</taxon>
        <taxon>Bacillota</taxon>
        <taxon>Bacilli</taxon>
        <taxon>Bacillales</taxon>
        <taxon>Bacillaceae</taxon>
        <taxon>Lysinibacillus</taxon>
    </lineage>
</organism>
<dbReference type="InterPro" id="IPR000014">
    <property type="entry name" value="PAS"/>
</dbReference>
<dbReference type="SMART" id="SM00052">
    <property type="entry name" value="EAL"/>
    <property type="match status" value="1"/>
</dbReference>
<evidence type="ECO:0000313" key="4">
    <source>
        <dbReference type="Proteomes" id="UP001558534"/>
    </source>
</evidence>
<dbReference type="Proteomes" id="UP001558534">
    <property type="component" value="Unassembled WGS sequence"/>
</dbReference>
<dbReference type="Pfam" id="PF00990">
    <property type="entry name" value="GGDEF"/>
    <property type="match status" value="1"/>
</dbReference>
<dbReference type="CDD" id="cd01949">
    <property type="entry name" value="GGDEF"/>
    <property type="match status" value="1"/>
</dbReference>
<evidence type="ECO:0000259" key="1">
    <source>
        <dbReference type="PROSITE" id="PS50883"/>
    </source>
</evidence>
<comment type="caution">
    <text evidence="3">The sequence shown here is derived from an EMBL/GenBank/DDBJ whole genome shotgun (WGS) entry which is preliminary data.</text>
</comment>
<dbReference type="InterPro" id="IPR000160">
    <property type="entry name" value="GGDEF_dom"/>
</dbReference>
<dbReference type="CDD" id="cd01948">
    <property type="entry name" value="EAL"/>
    <property type="match status" value="1"/>
</dbReference>
<dbReference type="PANTHER" id="PTHR33121:SF70">
    <property type="entry name" value="SIGNALING PROTEIN YKOW"/>
    <property type="match status" value="1"/>
</dbReference>
<dbReference type="InterPro" id="IPR001633">
    <property type="entry name" value="EAL_dom"/>
</dbReference>
<dbReference type="Pfam" id="PF13426">
    <property type="entry name" value="PAS_9"/>
    <property type="match status" value="1"/>
</dbReference>
<dbReference type="RefSeq" id="WP_368636173.1">
    <property type="nucleotide sequence ID" value="NZ_JBFRHK010000004.1"/>
</dbReference>
<name>A0ABV3VWL6_9BACI</name>
<dbReference type="PROSITE" id="PS50883">
    <property type="entry name" value="EAL"/>
    <property type="match status" value="1"/>
</dbReference>
<dbReference type="SUPFAM" id="SSF55785">
    <property type="entry name" value="PYP-like sensor domain (PAS domain)"/>
    <property type="match status" value="1"/>
</dbReference>
<dbReference type="Pfam" id="PF00563">
    <property type="entry name" value="EAL"/>
    <property type="match status" value="1"/>
</dbReference>
<reference evidence="3 4" key="1">
    <citation type="submission" date="2024-07" db="EMBL/GenBank/DDBJ databases">
        <title>Characterization of a bacterium isolated from hydrolysated instant sea cucumber by whole-genome sequencing and metabolomics.</title>
        <authorList>
            <person name="Luo X."/>
            <person name="Zhang Z."/>
            <person name="Zheng Z."/>
            <person name="Zhang W."/>
            <person name="Ming T."/>
            <person name="Jiao L."/>
            <person name="Su X."/>
            <person name="Kong F."/>
            <person name="Xu J."/>
        </authorList>
    </citation>
    <scope>NUCLEOTIDE SEQUENCE [LARGE SCALE GENOMIC DNA]</scope>
    <source>
        <strain evidence="3 4">XL-2024</strain>
    </source>
</reference>
<dbReference type="InterPro" id="IPR029787">
    <property type="entry name" value="Nucleotide_cyclase"/>
</dbReference>
<dbReference type="Gene3D" id="3.20.20.450">
    <property type="entry name" value="EAL domain"/>
    <property type="match status" value="1"/>
</dbReference>
<dbReference type="Gene3D" id="3.30.70.270">
    <property type="match status" value="1"/>
</dbReference>
<dbReference type="EMBL" id="JBFRHK010000004">
    <property type="protein sequence ID" value="MEX3745280.1"/>
    <property type="molecule type" value="Genomic_DNA"/>
</dbReference>
<dbReference type="PROSITE" id="PS50887">
    <property type="entry name" value="GGDEF"/>
    <property type="match status" value="1"/>
</dbReference>
<dbReference type="InterPro" id="IPR050706">
    <property type="entry name" value="Cyclic-di-GMP_PDE-like"/>
</dbReference>
<dbReference type="InterPro" id="IPR035965">
    <property type="entry name" value="PAS-like_dom_sf"/>
</dbReference>
<dbReference type="SUPFAM" id="SSF55073">
    <property type="entry name" value="Nucleotide cyclase"/>
    <property type="match status" value="1"/>
</dbReference>
<proteinExistence type="predicted"/>
<gene>
    <name evidence="3" type="ORF">AB1300_09035</name>
</gene>
<sequence length="719" mass="82586">MVTRTKVIENEVLLNTIRRLGNNSKERYVIFDATNNHCVLECNDSFCVLTNTTRSQIINTDYFSLLSNEEQMTTIEMIKQKIHSGVMVQAKLHHRSFDKPPFLAEIQALPFQNNNNETLFVLVLVKDVTYYHTKEFLMRLEKAMYEAIEKDNSFDKKMSLICRGLDEFFMPNISSMILVKTETNQLKIFKGNHKTKGISERCENNGFYKEIMKGKTSILVKNLDEIDIPKEHKMFACSNKKQFGWFMPIHNQQRQAIGLFAIFLKQHHSDQAFFEKMFRKIGTLVALAYSYAKTQKKIWDLAYIDITTGLPNRHSFLNKIEKEKEYGQNGNIKIVKPSEFHQIVELYGREAGDELLRQIAKRLDEQKHEHHEYIARFTSTSLIISNATSNEDFLTYERRIKEIIRQPFIIVGKQIYITLKTGIASYNDEIQITDAIRFADNAVSFAANKPGTHMEIFTQGRNDVLEEQMMVLNHLSEALKNKEITVNLQPKVDLRTGDIQSLEALARWISPKLGFVSPTIFIPVAESAGKVREIDIQILELVLAWLAERKSLGKKLVKVAVNISPDHFYYEHFVQDTVQLVQKYNIDPQYIILEVTENIGLVDFQTAFAIIQELKSYGFKTSVDDFGTGFSSLSYLQRLPFAELKIDRSFINAISDAATLAIVQSIIQLALNLGMTSVAEGIENKEQAEILRTLGCTVGQGYFYYKPMTIEQLDAVLDK</sequence>
<protein>
    <submittedName>
        <fullName evidence="3">EAL domain-containing protein</fullName>
    </submittedName>
</protein>
<dbReference type="InterPro" id="IPR035919">
    <property type="entry name" value="EAL_sf"/>
</dbReference>
<dbReference type="Gene3D" id="3.30.450.20">
    <property type="entry name" value="PAS domain"/>
    <property type="match status" value="1"/>
</dbReference>